<dbReference type="PANTHER" id="PTHR30055:SF209">
    <property type="entry name" value="POSSIBLE TRANSCRIPTIONAL REGULATORY PROTEIN (PROBABLY TETR-FAMILY)"/>
    <property type="match status" value="1"/>
</dbReference>
<evidence type="ECO:0000313" key="4">
    <source>
        <dbReference type="EMBL" id="GIG42351.1"/>
    </source>
</evidence>
<protein>
    <submittedName>
        <fullName evidence="4">TetR family transcriptional regulator</fullName>
    </submittedName>
</protein>
<keyword evidence="1 2" id="KW-0238">DNA-binding</keyword>
<comment type="caution">
    <text evidence="4">The sequence shown here is derived from an EMBL/GenBank/DDBJ whole genome shotgun (WGS) entry which is preliminary data.</text>
</comment>
<proteinExistence type="predicted"/>
<evidence type="ECO:0000259" key="3">
    <source>
        <dbReference type="PROSITE" id="PS50977"/>
    </source>
</evidence>
<dbReference type="RefSeq" id="WP_203844244.1">
    <property type="nucleotide sequence ID" value="NZ_BAAAVW010000005.1"/>
</dbReference>
<dbReference type="InterPro" id="IPR050109">
    <property type="entry name" value="HTH-type_TetR-like_transc_reg"/>
</dbReference>
<dbReference type="Gene3D" id="1.10.357.10">
    <property type="entry name" value="Tetracycline Repressor, domain 2"/>
    <property type="match status" value="1"/>
</dbReference>
<dbReference type="Proteomes" id="UP000660611">
    <property type="component" value="Unassembled WGS sequence"/>
</dbReference>
<evidence type="ECO:0000256" key="1">
    <source>
        <dbReference type="ARBA" id="ARBA00023125"/>
    </source>
</evidence>
<accession>A0A919PFL5</accession>
<dbReference type="GO" id="GO:0000976">
    <property type="term" value="F:transcription cis-regulatory region binding"/>
    <property type="evidence" value="ECO:0007669"/>
    <property type="project" value="TreeGrafter"/>
</dbReference>
<dbReference type="PROSITE" id="PS50977">
    <property type="entry name" value="HTH_TETR_2"/>
    <property type="match status" value="1"/>
</dbReference>
<evidence type="ECO:0000256" key="2">
    <source>
        <dbReference type="PROSITE-ProRule" id="PRU00335"/>
    </source>
</evidence>
<dbReference type="AlphaFoldDB" id="A0A919PFL5"/>
<dbReference type="Pfam" id="PF00440">
    <property type="entry name" value="TetR_N"/>
    <property type="match status" value="1"/>
</dbReference>
<dbReference type="SUPFAM" id="SSF46689">
    <property type="entry name" value="Homeodomain-like"/>
    <property type="match status" value="1"/>
</dbReference>
<dbReference type="InterPro" id="IPR009057">
    <property type="entry name" value="Homeodomain-like_sf"/>
</dbReference>
<sequence>MQPLPMAGQPPAERADAARNRQRLIDAAHRIVAAKGAAGLALDEVAREAGVGVGTAYRRFGDLSGLAYTLMEGHEIRFQEAFLAGPPPLGPGAPPDARIRAFLHALLDLQRDQWELRLLATTTTAQGFGSGPYKTYHLHLVNLIGELGGSRDAAYTASVLLALLQPAVLDHQQRALGLDPDRVRIGLDVVLGALVLNR</sequence>
<name>A0A919PFL5_9ACTN</name>
<keyword evidence="5" id="KW-1185">Reference proteome</keyword>
<organism evidence="4 5">
    <name type="scientific">Dactylosporangium siamense</name>
    <dbReference type="NCBI Taxonomy" id="685454"/>
    <lineage>
        <taxon>Bacteria</taxon>
        <taxon>Bacillati</taxon>
        <taxon>Actinomycetota</taxon>
        <taxon>Actinomycetes</taxon>
        <taxon>Micromonosporales</taxon>
        <taxon>Micromonosporaceae</taxon>
        <taxon>Dactylosporangium</taxon>
    </lineage>
</organism>
<feature type="domain" description="HTH tetR-type" evidence="3">
    <location>
        <begin position="18"/>
        <end position="78"/>
    </location>
</feature>
<dbReference type="PANTHER" id="PTHR30055">
    <property type="entry name" value="HTH-TYPE TRANSCRIPTIONAL REGULATOR RUTR"/>
    <property type="match status" value="1"/>
</dbReference>
<dbReference type="GO" id="GO:0003700">
    <property type="term" value="F:DNA-binding transcription factor activity"/>
    <property type="evidence" value="ECO:0007669"/>
    <property type="project" value="TreeGrafter"/>
</dbReference>
<feature type="DNA-binding region" description="H-T-H motif" evidence="2">
    <location>
        <begin position="41"/>
        <end position="60"/>
    </location>
</feature>
<reference evidence="4" key="1">
    <citation type="submission" date="2021-01" db="EMBL/GenBank/DDBJ databases">
        <title>Whole genome shotgun sequence of Dactylosporangium siamense NBRC 106093.</title>
        <authorList>
            <person name="Komaki H."/>
            <person name="Tamura T."/>
        </authorList>
    </citation>
    <scope>NUCLEOTIDE SEQUENCE</scope>
    <source>
        <strain evidence="4">NBRC 106093</strain>
    </source>
</reference>
<dbReference type="EMBL" id="BONQ01000014">
    <property type="protein sequence ID" value="GIG42351.1"/>
    <property type="molecule type" value="Genomic_DNA"/>
</dbReference>
<evidence type="ECO:0000313" key="5">
    <source>
        <dbReference type="Proteomes" id="UP000660611"/>
    </source>
</evidence>
<gene>
    <name evidence="4" type="ORF">Dsi01nite_003920</name>
</gene>
<dbReference type="InterPro" id="IPR001647">
    <property type="entry name" value="HTH_TetR"/>
</dbReference>